<comment type="caution">
    <text evidence="4">The sequence shown here is derived from an EMBL/GenBank/DDBJ whole genome shotgun (WGS) entry which is preliminary data.</text>
</comment>
<proteinExistence type="predicted"/>
<protein>
    <submittedName>
        <fullName evidence="4">Phosphatase PAP2 family protein</fullName>
    </submittedName>
</protein>
<gene>
    <name evidence="4" type="ORF">GMA12_11480</name>
</gene>
<feature type="region of interest" description="Disordered" evidence="1">
    <location>
        <begin position="313"/>
        <end position="337"/>
    </location>
</feature>
<feature type="transmembrane region" description="Helical" evidence="2">
    <location>
        <begin position="249"/>
        <end position="273"/>
    </location>
</feature>
<keyword evidence="2" id="KW-0812">Transmembrane</keyword>
<evidence type="ECO:0000256" key="2">
    <source>
        <dbReference type="SAM" id="Phobius"/>
    </source>
</evidence>
<feature type="transmembrane region" description="Helical" evidence="2">
    <location>
        <begin position="88"/>
        <end position="108"/>
    </location>
</feature>
<accession>A0A6N8GKW4</accession>
<feature type="compositionally biased region" description="Basic and acidic residues" evidence="1">
    <location>
        <begin position="325"/>
        <end position="337"/>
    </location>
</feature>
<keyword evidence="2" id="KW-0472">Membrane</keyword>
<dbReference type="PANTHER" id="PTHR14969:SF13">
    <property type="entry name" value="AT30094P"/>
    <property type="match status" value="1"/>
</dbReference>
<feature type="region of interest" description="Disordered" evidence="1">
    <location>
        <begin position="1"/>
        <end position="49"/>
    </location>
</feature>
<name>A0A6N8GKW4_9MICC</name>
<dbReference type="EMBL" id="WOGU01000009">
    <property type="protein sequence ID" value="MUN63756.1"/>
    <property type="molecule type" value="Genomic_DNA"/>
</dbReference>
<dbReference type="PANTHER" id="PTHR14969">
    <property type="entry name" value="SPHINGOSINE-1-PHOSPHATE PHOSPHOHYDROLASE"/>
    <property type="match status" value="1"/>
</dbReference>
<feature type="transmembrane region" description="Helical" evidence="2">
    <location>
        <begin position="279"/>
        <end position="298"/>
    </location>
</feature>
<evidence type="ECO:0000313" key="5">
    <source>
        <dbReference type="Proteomes" id="UP000436989"/>
    </source>
</evidence>
<feature type="transmembrane region" description="Helical" evidence="2">
    <location>
        <begin position="150"/>
        <end position="169"/>
    </location>
</feature>
<feature type="domain" description="Phosphatidic acid phosphatase type 2/haloperoxidase" evidence="3">
    <location>
        <begin position="177"/>
        <end position="291"/>
    </location>
</feature>
<dbReference type="AlphaFoldDB" id="A0A6N8GKW4"/>
<keyword evidence="5" id="KW-1185">Reference proteome</keyword>
<feature type="compositionally biased region" description="Basic and acidic residues" evidence="1">
    <location>
        <begin position="31"/>
        <end position="40"/>
    </location>
</feature>
<reference evidence="4 5" key="1">
    <citation type="submission" date="2019-12" db="EMBL/GenBank/DDBJ databases">
        <authorList>
            <person name="Shi Y."/>
        </authorList>
    </citation>
    <scope>NUCLEOTIDE SEQUENCE [LARGE SCALE GENOMIC DNA]</scope>
    <source>
        <strain evidence="4 5">JCM 17929</strain>
    </source>
</reference>
<feature type="transmembrane region" description="Helical" evidence="2">
    <location>
        <begin position="176"/>
        <end position="198"/>
    </location>
</feature>
<keyword evidence="2" id="KW-1133">Transmembrane helix</keyword>
<dbReference type="Proteomes" id="UP000436989">
    <property type="component" value="Unassembled WGS sequence"/>
</dbReference>
<feature type="transmembrane region" description="Helical" evidence="2">
    <location>
        <begin position="218"/>
        <end position="237"/>
    </location>
</feature>
<dbReference type="Pfam" id="PF01569">
    <property type="entry name" value="PAP2"/>
    <property type="match status" value="1"/>
</dbReference>
<evidence type="ECO:0000313" key="4">
    <source>
        <dbReference type="EMBL" id="MUN63756.1"/>
    </source>
</evidence>
<dbReference type="InterPro" id="IPR000326">
    <property type="entry name" value="PAP2/HPO"/>
</dbReference>
<dbReference type="CDD" id="cd03392">
    <property type="entry name" value="PAP2_like_2"/>
    <property type="match status" value="1"/>
</dbReference>
<evidence type="ECO:0000259" key="3">
    <source>
        <dbReference type="SMART" id="SM00014"/>
    </source>
</evidence>
<dbReference type="SUPFAM" id="SSF48317">
    <property type="entry name" value="Acid phosphatase/Vanadium-dependent haloperoxidase"/>
    <property type="match status" value="1"/>
</dbReference>
<dbReference type="Gene3D" id="1.20.144.10">
    <property type="entry name" value="Phosphatidic acid phosphatase type 2/haloperoxidase"/>
    <property type="match status" value="1"/>
</dbReference>
<evidence type="ECO:0000256" key="1">
    <source>
        <dbReference type="SAM" id="MobiDB-lite"/>
    </source>
</evidence>
<organism evidence="4 5">
    <name type="scientific">Kocuria sediminis</name>
    <dbReference type="NCBI Taxonomy" id="1038857"/>
    <lineage>
        <taxon>Bacteria</taxon>
        <taxon>Bacillati</taxon>
        <taxon>Actinomycetota</taxon>
        <taxon>Actinomycetes</taxon>
        <taxon>Micrococcales</taxon>
        <taxon>Micrococcaceae</taxon>
        <taxon>Kocuria</taxon>
    </lineage>
</organism>
<sequence>MACPPARPTAAVHAGPGGTGRRGCASSKEPPVPDRPENPQHRAQGGAAGELEQDRFLGERDLTRWSSALGRWAVGVVHRSSRVLGPHLALVLLLTVGAGVAATATWLASETYEAVTEADGVARLDHPLLQAMIGLRSPWADTAATAYTDIGGVIGMPVLALALMTVLAVRRRSWTPVILITAAGAGSLLMTVAGKDLIGRSRPPLAEAVPPYEYSPSFPSGHSLNALVIAGIVAYLLMLRQHSRRTRVLAVLVAAVFAFTIGLSRVFLGHHWFTDVLAAWLLGAGWLAVVITAHRLYLTVVCRTVDPSAGADRHRTRSVAAATQEGRRTGQGESRPA</sequence>
<dbReference type="SMART" id="SM00014">
    <property type="entry name" value="acidPPc"/>
    <property type="match status" value="1"/>
</dbReference>
<dbReference type="InterPro" id="IPR036938">
    <property type="entry name" value="PAP2/HPO_sf"/>
</dbReference>